<comment type="caution">
    <text evidence="1">The sequence shown here is derived from an EMBL/GenBank/DDBJ whole genome shotgun (WGS) entry which is preliminary data.</text>
</comment>
<keyword evidence="2" id="KW-1185">Reference proteome</keyword>
<proteinExistence type="predicted"/>
<evidence type="ECO:0000313" key="1">
    <source>
        <dbReference type="EMBL" id="RKS88816.1"/>
    </source>
</evidence>
<protein>
    <submittedName>
        <fullName evidence="1">Uncharacterized protein</fullName>
    </submittedName>
</protein>
<reference evidence="1 2" key="1">
    <citation type="submission" date="2018-10" db="EMBL/GenBank/DDBJ databases">
        <title>Genomic Encyclopedia of Type Strains, Phase IV (KMG-IV): sequencing the most valuable type-strain genomes for metagenomic binning, comparative biology and taxonomic classification.</title>
        <authorList>
            <person name="Goeker M."/>
        </authorList>
    </citation>
    <scope>NUCLEOTIDE SEQUENCE [LARGE SCALE GENOMIC DNA]</scope>
    <source>
        <strain evidence="1 2">DSM 19791</strain>
    </source>
</reference>
<gene>
    <name evidence="1" type="ORF">DFR51_2027</name>
</gene>
<dbReference type="Proteomes" id="UP000276029">
    <property type="component" value="Unassembled WGS sequence"/>
</dbReference>
<name>A0ABX9SY87_SPHMI</name>
<organism evidence="1 2">
    <name type="scientific">Sphingosinicella microcystinivorans</name>
    <dbReference type="NCBI Taxonomy" id="335406"/>
    <lineage>
        <taxon>Bacteria</taxon>
        <taxon>Pseudomonadati</taxon>
        <taxon>Pseudomonadota</taxon>
        <taxon>Alphaproteobacteria</taxon>
        <taxon>Sphingomonadales</taxon>
        <taxon>Sphingosinicellaceae</taxon>
        <taxon>Sphingosinicella</taxon>
    </lineage>
</organism>
<accession>A0ABX9SY87</accession>
<evidence type="ECO:0000313" key="2">
    <source>
        <dbReference type="Proteomes" id="UP000276029"/>
    </source>
</evidence>
<sequence length="86" mass="10140">MFPDTWIRDARVHDRRRAMGRFTNSNINPYIFELIFHLSHTPQTETASLCLRAAQLIRKNTMLRAPCPLCTHPRLSFALKSNFFDY</sequence>
<dbReference type="EMBL" id="RBWX01000008">
    <property type="protein sequence ID" value="RKS88816.1"/>
    <property type="molecule type" value="Genomic_DNA"/>
</dbReference>